<feature type="domain" description="Thiamine pyrophosphate enzyme TPP-binding" evidence="5">
    <location>
        <begin position="403"/>
        <end position="555"/>
    </location>
</feature>
<dbReference type="SUPFAM" id="SSF52467">
    <property type="entry name" value="DHS-like NAD/FAD-binding domain"/>
    <property type="match status" value="1"/>
</dbReference>
<dbReference type="InterPro" id="IPR011766">
    <property type="entry name" value="TPP_enzyme_TPP-bd"/>
</dbReference>
<dbReference type="Pfam" id="PF02776">
    <property type="entry name" value="TPP_enzyme_N"/>
    <property type="match status" value="1"/>
</dbReference>
<gene>
    <name evidence="7" type="ORF">N5A92_01830</name>
</gene>
<dbReference type="InterPro" id="IPR045229">
    <property type="entry name" value="TPP_enz"/>
</dbReference>
<protein>
    <submittedName>
        <fullName evidence="7">Thiamine pyrophosphate-binding protein</fullName>
    </submittedName>
</protein>
<evidence type="ECO:0000313" key="7">
    <source>
        <dbReference type="EMBL" id="MCT7373780.1"/>
    </source>
</evidence>
<dbReference type="InterPro" id="IPR029061">
    <property type="entry name" value="THDP-binding"/>
</dbReference>
<evidence type="ECO:0000259" key="5">
    <source>
        <dbReference type="Pfam" id="PF02775"/>
    </source>
</evidence>
<feature type="domain" description="Thiamine pyrophosphate enzyme N-terminal TPP-binding" evidence="6">
    <location>
        <begin position="7"/>
        <end position="111"/>
    </location>
</feature>
<keyword evidence="8" id="KW-1185">Reference proteome</keyword>
<dbReference type="SUPFAM" id="SSF52518">
    <property type="entry name" value="Thiamin diphosphate-binding fold (THDP-binding)"/>
    <property type="match status" value="2"/>
</dbReference>
<accession>A0ABT2LGX2</accession>
<comment type="similarity">
    <text evidence="1 3">Belongs to the TPP enzyme family.</text>
</comment>
<dbReference type="InterPro" id="IPR029035">
    <property type="entry name" value="DHS-like_NAD/FAD-binding_dom"/>
</dbReference>
<reference evidence="7 8" key="1">
    <citation type="submission" date="2022-09" db="EMBL/GenBank/DDBJ databases">
        <title>Chelativorans salina sp. nov., a novel slightly halophilic bacterium isolated from a saline lake sediment enrichment.</title>
        <authorList>
            <person name="Gao L."/>
            <person name="Fang B.-Z."/>
            <person name="Li W.-J."/>
        </authorList>
    </citation>
    <scope>NUCLEOTIDE SEQUENCE [LARGE SCALE GENOMIC DNA]</scope>
    <source>
        <strain evidence="7 8">EGI FJ00035</strain>
    </source>
</reference>
<evidence type="ECO:0000313" key="8">
    <source>
        <dbReference type="Proteomes" id="UP001320831"/>
    </source>
</evidence>
<dbReference type="InterPro" id="IPR012000">
    <property type="entry name" value="Thiamin_PyroP_enz_cen_dom"/>
</dbReference>
<comment type="caution">
    <text evidence="7">The sequence shown here is derived from an EMBL/GenBank/DDBJ whole genome shotgun (WGS) entry which is preliminary data.</text>
</comment>
<feature type="domain" description="Thiamine pyrophosphate enzyme central" evidence="4">
    <location>
        <begin position="202"/>
        <end position="287"/>
    </location>
</feature>
<keyword evidence="2 3" id="KW-0786">Thiamine pyrophosphate</keyword>
<evidence type="ECO:0000256" key="2">
    <source>
        <dbReference type="ARBA" id="ARBA00023052"/>
    </source>
</evidence>
<evidence type="ECO:0000259" key="6">
    <source>
        <dbReference type="Pfam" id="PF02776"/>
    </source>
</evidence>
<dbReference type="PANTHER" id="PTHR18968">
    <property type="entry name" value="THIAMINE PYROPHOSPHATE ENZYMES"/>
    <property type="match status" value="1"/>
</dbReference>
<dbReference type="PANTHER" id="PTHR18968:SF167">
    <property type="entry name" value="ACETOLACTATE SYNTHASE LARGE SUBUNIT ILVB2-RELATED"/>
    <property type="match status" value="1"/>
</dbReference>
<sequence length="573" mass="60247">MRRPEWGSDTFAAALDKLDLKYIALNPGASFRGLHDSLVNFTSECRMLLCIHEETAVSIAQGWAKVTGRAMGVALHSNVGLLHASMSIFNAWCDRMPMLIIGAMGPVDAMKRRPWIDWVHTSQDQGALIRDFVKWDDQPGSVGAACQALAEGAARAQTAPCGPVYVNLDSALQEQELATPVAQPDFARLKPAPASKPDPALVRDAAAMLSAAKAPVILMGRLSHSDATWERRVALAEHLGARVITDFKAAASFPTAHPAIAGTAGYFPDPIAREAIGNADVVLNLGWIDFAGTMRAVYGDRPVPAGLISASNDAAMQRGWVRDSGALAPADIAFQCAPDDLVEALTGEMKVAAAAFKGGILPIPAVEEGPLSPQDIAALLREALQGRKTCLMRGPLSWTGADWPVEGPLDALGADGGGGIGSGPGMAVGAALALRDHHPDRFPLAVLGDGDFLMNASALWTAANQKIPMLIVVVNNHSFYNDEVHQETVARVRGRPVENKTVGIELIGPDIGIAGIAQGFGAECQGRLTAATEVRAALQKAIATVDLGGVALVEIEATKGYAPSMVKVLQSES</sequence>
<organism evidence="7 8">
    <name type="scientific">Chelativorans salis</name>
    <dbReference type="NCBI Taxonomy" id="2978478"/>
    <lineage>
        <taxon>Bacteria</taxon>
        <taxon>Pseudomonadati</taxon>
        <taxon>Pseudomonadota</taxon>
        <taxon>Alphaproteobacteria</taxon>
        <taxon>Hyphomicrobiales</taxon>
        <taxon>Phyllobacteriaceae</taxon>
        <taxon>Chelativorans</taxon>
    </lineage>
</organism>
<evidence type="ECO:0000256" key="3">
    <source>
        <dbReference type="RuleBase" id="RU362132"/>
    </source>
</evidence>
<dbReference type="EMBL" id="JAOCZP010000001">
    <property type="protein sequence ID" value="MCT7373780.1"/>
    <property type="molecule type" value="Genomic_DNA"/>
</dbReference>
<dbReference type="Proteomes" id="UP001320831">
    <property type="component" value="Unassembled WGS sequence"/>
</dbReference>
<dbReference type="InterPro" id="IPR012001">
    <property type="entry name" value="Thiamin_PyroP_enz_TPP-bd_dom"/>
</dbReference>
<dbReference type="Pfam" id="PF00205">
    <property type="entry name" value="TPP_enzyme_M"/>
    <property type="match status" value="1"/>
</dbReference>
<dbReference type="RefSeq" id="WP_260900107.1">
    <property type="nucleotide sequence ID" value="NZ_JAOCZP010000001.1"/>
</dbReference>
<evidence type="ECO:0000256" key="1">
    <source>
        <dbReference type="ARBA" id="ARBA00007812"/>
    </source>
</evidence>
<dbReference type="Gene3D" id="3.40.50.970">
    <property type="match status" value="2"/>
</dbReference>
<proteinExistence type="inferred from homology"/>
<dbReference type="Pfam" id="PF02775">
    <property type="entry name" value="TPP_enzyme_C"/>
    <property type="match status" value="1"/>
</dbReference>
<name>A0ABT2LGX2_9HYPH</name>
<dbReference type="Gene3D" id="3.40.50.1220">
    <property type="entry name" value="TPP-binding domain"/>
    <property type="match status" value="1"/>
</dbReference>
<evidence type="ECO:0000259" key="4">
    <source>
        <dbReference type="Pfam" id="PF00205"/>
    </source>
</evidence>
<dbReference type="CDD" id="cd07035">
    <property type="entry name" value="TPP_PYR_POX_like"/>
    <property type="match status" value="1"/>
</dbReference>